<dbReference type="Proteomes" id="UP001152888">
    <property type="component" value="Unassembled WGS sequence"/>
</dbReference>
<accession>A0A9P0QB98</accession>
<evidence type="ECO:0000256" key="1">
    <source>
        <dbReference type="SAM" id="MobiDB-lite"/>
    </source>
</evidence>
<feature type="compositionally biased region" description="Polar residues" evidence="1">
    <location>
        <begin position="64"/>
        <end position="85"/>
    </location>
</feature>
<gene>
    <name evidence="2" type="ORF">ACAOBT_LOCUS35356</name>
</gene>
<name>A0A9P0QB98_ACAOB</name>
<keyword evidence="3" id="KW-1185">Reference proteome</keyword>
<sequence length="85" mass="9452">MSTKKDGIKVSKTQTIKQSSSRLVTKVREDSADRKHVKKVEDQIKKLKPPTTLLKQKSVDANRPQPTKSNFKLKSASGTSSEEPS</sequence>
<dbReference type="EMBL" id="CAKOFQ010008893">
    <property type="protein sequence ID" value="CAH2016430.1"/>
    <property type="molecule type" value="Genomic_DNA"/>
</dbReference>
<reference evidence="2" key="1">
    <citation type="submission" date="2022-03" db="EMBL/GenBank/DDBJ databases">
        <authorList>
            <person name="Sayadi A."/>
        </authorList>
    </citation>
    <scope>NUCLEOTIDE SEQUENCE</scope>
</reference>
<evidence type="ECO:0000313" key="2">
    <source>
        <dbReference type="EMBL" id="CAH2016430.1"/>
    </source>
</evidence>
<feature type="compositionally biased region" description="Basic and acidic residues" evidence="1">
    <location>
        <begin position="26"/>
        <end position="45"/>
    </location>
</feature>
<feature type="compositionally biased region" description="Polar residues" evidence="1">
    <location>
        <begin position="11"/>
        <end position="23"/>
    </location>
</feature>
<evidence type="ECO:0000313" key="3">
    <source>
        <dbReference type="Proteomes" id="UP001152888"/>
    </source>
</evidence>
<proteinExistence type="predicted"/>
<organism evidence="2 3">
    <name type="scientific">Acanthoscelides obtectus</name>
    <name type="common">Bean weevil</name>
    <name type="synonym">Bruchus obtectus</name>
    <dbReference type="NCBI Taxonomy" id="200917"/>
    <lineage>
        <taxon>Eukaryota</taxon>
        <taxon>Metazoa</taxon>
        <taxon>Ecdysozoa</taxon>
        <taxon>Arthropoda</taxon>
        <taxon>Hexapoda</taxon>
        <taxon>Insecta</taxon>
        <taxon>Pterygota</taxon>
        <taxon>Neoptera</taxon>
        <taxon>Endopterygota</taxon>
        <taxon>Coleoptera</taxon>
        <taxon>Polyphaga</taxon>
        <taxon>Cucujiformia</taxon>
        <taxon>Chrysomeloidea</taxon>
        <taxon>Chrysomelidae</taxon>
        <taxon>Bruchinae</taxon>
        <taxon>Bruchini</taxon>
        <taxon>Acanthoscelides</taxon>
    </lineage>
</organism>
<dbReference type="AlphaFoldDB" id="A0A9P0QB98"/>
<comment type="caution">
    <text evidence="2">The sequence shown here is derived from an EMBL/GenBank/DDBJ whole genome shotgun (WGS) entry which is preliminary data.</text>
</comment>
<feature type="region of interest" description="Disordered" evidence="1">
    <location>
        <begin position="1"/>
        <end position="85"/>
    </location>
</feature>
<protein>
    <submittedName>
        <fullName evidence="2">Uncharacterized protein</fullName>
    </submittedName>
</protein>